<keyword evidence="1" id="KW-1133">Transmembrane helix</keyword>
<feature type="transmembrane region" description="Helical" evidence="1">
    <location>
        <begin position="43"/>
        <end position="68"/>
    </location>
</feature>
<evidence type="ECO:0000313" key="2">
    <source>
        <dbReference type="EMBL" id="MPL96521.1"/>
    </source>
</evidence>
<evidence type="ECO:0000256" key="1">
    <source>
        <dbReference type="SAM" id="Phobius"/>
    </source>
</evidence>
<gene>
    <name evidence="2" type="ORF">SDC9_42703</name>
</gene>
<reference evidence="2" key="1">
    <citation type="submission" date="2019-08" db="EMBL/GenBank/DDBJ databases">
        <authorList>
            <person name="Kucharzyk K."/>
            <person name="Murdoch R.W."/>
            <person name="Higgins S."/>
            <person name="Loffler F."/>
        </authorList>
    </citation>
    <scope>NUCLEOTIDE SEQUENCE</scope>
</reference>
<accession>A0A644VYM3</accession>
<name>A0A644VYM3_9ZZZZ</name>
<sequence length="78" mass="8641">MKKAALKTPFIKYALYSMLGGSIAGLLLGLIGLVLTVFEVPEIYKLVLVAMLVIIGFISGVYWSLILYSIERGEDFRL</sequence>
<dbReference type="EMBL" id="VSSQ01000513">
    <property type="protein sequence ID" value="MPL96521.1"/>
    <property type="molecule type" value="Genomic_DNA"/>
</dbReference>
<organism evidence="2">
    <name type="scientific">bioreactor metagenome</name>
    <dbReference type="NCBI Taxonomy" id="1076179"/>
    <lineage>
        <taxon>unclassified sequences</taxon>
        <taxon>metagenomes</taxon>
        <taxon>ecological metagenomes</taxon>
    </lineage>
</organism>
<dbReference type="AlphaFoldDB" id="A0A644VYM3"/>
<protein>
    <submittedName>
        <fullName evidence="2">Uncharacterized protein</fullName>
    </submittedName>
</protein>
<comment type="caution">
    <text evidence="2">The sequence shown here is derived from an EMBL/GenBank/DDBJ whole genome shotgun (WGS) entry which is preliminary data.</text>
</comment>
<keyword evidence="1" id="KW-0812">Transmembrane</keyword>
<feature type="transmembrane region" description="Helical" evidence="1">
    <location>
        <begin position="12"/>
        <end position="37"/>
    </location>
</feature>
<proteinExistence type="predicted"/>
<keyword evidence="1" id="KW-0472">Membrane</keyword>